<comment type="caution">
    <text evidence="1">The sequence shown here is derived from an EMBL/GenBank/DDBJ whole genome shotgun (WGS) entry which is preliminary data.</text>
</comment>
<name>A0ACC3A598_9EURO</name>
<keyword evidence="2" id="KW-1185">Reference proteome</keyword>
<evidence type="ECO:0000313" key="1">
    <source>
        <dbReference type="EMBL" id="KAJ9655366.1"/>
    </source>
</evidence>
<accession>A0ACC3A598</accession>
<reference evidence="1" key="1">
    <citation type="submission" date="2022-10" db="EMBL/GenBank/DDBJ databases">
        <title>Culturing micro-colonial fungi from biological soil crusts in the Mojave desert and describing Neophaeococcomyces mojavensis, and introducing the new genera and species Taxawa tesnikishii.</title>
        <authorList>
            <person name="Kurbessoian T."/>
            <person name="Stajich J.E."/>
        </authorList>
    </citation>
    <scope>NUCLEOTIDE SEQUENCE</scope>
    <source>
        <strain evidence="1">JES_112</strain>
    </source>
</reference>
<evidence type="ECO:0000313" key="2">
    <source>
        <dbReference type="Proteomes" id="UP001172386"/>
    </source>
</evidence>
<sequence length="148" mass="16593">MPSPDNNVMNPIPLTPEPVKPLEPAGSKILPSQASSQAVSQTGNALGSKLSPEKRAKIDAKYRGKRLKNESKYQEKCETLTQDHPNEKDDTRHKKQQKIDERAKSKGDKIDRKHARKIDRAEKRAEVDNAERTYLKACYGSLLVGAMQ</sequence>
<organism evidence="1 2">
    <name type="scientific">Neophaeococcomyces mojaviensis</name>
    <dbReference type="NCBI Taxonomy" id="3383035"/>
    <lineage>
        <taxon>Eukaryota</taxon>
        <taxon>Fungi</taxon>
        <taxon>Dikarya</taxon>
        <taxon>Ascomycota</taxon>
        <taxon>Pezizomycotina</taxon>
        <taxon>Eurotiomycetes</taxon>
        <taxon>Chaetothyriomycetidae</taxon>
        <taxon>Chaetothyriales</taxon>
        <taxon>Chaetothyriales incertae sedis</taxon>
        <taxon>Neophaeococcomyces</taxon>
    </lineage>
</organism>
<protein>
    <submittedName>
        <fullName evidence="1">Uncharacterized protein</fullName>
    </submittedName>
</protein>
<dbReference type="Proteomes" id="UP001172386">
    <property type="component" value="Unassembled WGS sequence"/>
</dbReference>
<dbReference type="EMBL" id="JAPDRQ010000098">
    <property type="protein sequence ID" value="KAJ9655366.1"/>
    <property type="molecule type" value="Genomic_DNA"/>
</dbReference>
<proteinExistence type="predicted"/>
<gene>
    <name evidence="1" type="ORF">H2198_005740</name>
</gene>